<feature type="chain" id="PRO_5047421403" description="SMI1/KNR4 family protein" evidence="2">
    <location>
        <begin position="31"/>
        <end position="395"/>
    </location>
</feature>
<evidence type="ECO:0008006" key="5">
    <source>
        <dbReference type="Google" id="ProtNLM"/>
    </source>
</evidence>
<sequence length="395" mass="43107">MKRRGLLRAGAGLAGAALLAPLLHGPRASAAGAYGRIDPAQLRGAFAPPAQAPQLLLEFARWLDAEAPPGLPLAEGLSGDDGRWTSRFNDFWIEEGADLSEQFAIFLTIGDGGDVALWNREGGASSQWPVVLIGGEGEAVVLADSFAGFLARLATAQFDEPDAGESDGFSWSEFQSDAESEGEEANADARADLAAARRARKALGGWLRRQTGQDDLAALARRRVPHDALRRFFDAHVKAVHERQRASADWRALRALVQQDRPKGYRGSYDDLHVVCAGDFFRIGTMSERGRRFVAHARSGEIEPLVRALREQRARRLPAHGLWFHARLRVYAADTVSDPQQPGLVDLVAQYLDDASDMSWLPRPPAAAIRADCARAPRSAWWTPGWLRAILATPN</sequence>
<feature type="region of interest" description="Disordered" evidence="1">
    <location>
        <begin position="161"/>
        <end position="186"/>
    </location>
</feature>
<protein>
    <recommendedName>
        <fullName evidence="5">SMI1/KNR4 family protein</fullName>
    </recommendedName>
</protein>
<feature type="compositionally biased region" description="Acidic residues" evidence="1">
    <location>
        <begin position="176"/>
        <end position="186"/>
    </location>
</feature>
<gene>
    <name evidence="3" type="ORF">ACFO6Q_06020</name>
</gene>
<name>A0ABV9QS36_9GAMM</name>
<dbReference type="EMBL" id="JBHSHD010000005">
    <property type="protein sequence ID" value="MFC4819870.1"/>
    <property type="molecule type" value="Genomic_DNA"/>
</dbReference>
<feature type="signal peptide" evidence="2">
    <location>
        <begin position="1"/>
        <end position="30"/>
    </location>
</feature>
<evidence type="ECO:0000256" key="1">
    <source>
        <dbReference type="SAM" id="MobiDB-lite"/>
    </source>
</evidence>
<reference evidence="4" key="1">
    <citation type="journal article" date="2019" name="Int. J. Syst. Evol. Microbiol.">
        <title>The Global Catalogue of Microorganisms (GCM) 10K type strain sequencing project: providing services to taxonomists for standard genome sequencing and annotation.</title>
        <authorList>
            <consortium name="The Broad Institute Genomics Platform"/>
            <consortium name="The Broad Institute Genome Sequencing Center for Infectious Disease"/>
            <person name="Wu L."/>
            <person name="Ma J."/>
        </authorList>
    </citation>
    <scope>NUCLEOTIDE SEQUENCE [LARGE SCALE GENOMIC DNA]</scope>
    <source>
        <strain evidence="4">CCUG 30340</strain>
    </source>
</reference>
<keyword evidence="4" id="KW-1185">Reference proteome</keyword>
<proteinExistence type="predicted"/>
<dbReference type="Proteomes" id="UP001595886">
    <property type="component" value="Unassembled WGS sequence"/>
</dbReference>
<dbReference type="PROSITE" id="PS51318">
    <property type="entry name" value="TAT"/>
    <property type="match status" value="1"/>
</dbReference>
<keyword evidence="2" id="KW-0732">Signal</keyword>
<accession>A0ABV9QS36</accession>
<organism evidence="3 4">
    <name type="scientific">Dokdonella ginsengisoli</name>
    <dbReference type="NCBI Taxonomy" id="363846"/>
    <lineage>
        <taxon>Bacteria</taxon>
        <taxon>Pseudomonadati</taxon>
        <taxon>Pseudomonadota</taxon>
        <taxon>Gammaproteobacteria</taxon>
        <taxon>Lysobacterales</taxon>
        <taxon>Rhodanobacteraceae</taxon>
        <taxon>Dokdonella</taxon>
    </lineage>
</organism>
<evidence type="ECO:0000256" key="2">
    <source>
        <dbReference type="SAM" id="SignalP"/>
    </source>
</evidence>
<comment type="caution">
    <text evidence="3">The sequence shown here is derived from an EMBL/GenBank/DDBJ whole genome shotgun (WGS) entry which is preliminary data.</text>
</comment>
<evidence type="ECO:0000313" key="4">
    <source>
        <dbReference type="Proteomes" id="UP001595886"/>
    </source>
</evidence>
<dbReference type="InterPro" id="IPR006311">
    <property type="entry name" value="TAT_signal"/>
</dbReference>
<evidence type="ECO:0000313" key="3">
    <source>
        <dbReference type="EMBL" id="MFC4819870.1"/>
    </source>
</evidence>
<dbReference type="RefSeq" id="WP_380019669.1">
    <property type="nucleotide sequence ID" value="NZ_JBHSHD010000005.1"/>
</dbReference>